<dbReference type="SUPFAM" id="SSF48452">
    <property type="entry name" value="TPR-like"/>
    <property type="match status" value="1"/>
</dbReference>
<evidence type="ECO:0000313" key="3">
    <source>
        <dbReference type="Proteomes" id="UP000199668"/>
    </source>
</evidence>
<proteinExistence type="predicted"/>
<dbReference type="STRING" id="266892.SAMN04488054_11188"/>
<protein>
    <submittedName>
        <fullName evidence="2">Uncharacterized protein</fullName>
    </submittedName>
</protein>
<dbReference type="InterPro" id="IPR011990">
    <property type="entry name" value="TPR-like_helical_dom_sf"/>
</dbReference>
<keyword evidence="3" id="KW-1185">Reference proteome</keyword>
<dbReference type="Pfam" id="PF25948">
    <property type="entry name" value="DUF7986"/>
    <property type="match status" value="1"/>
</dbReference>
<accession>A0A1I4MFM0</accession>
<name>A0A1I4MFM0_9BACI</name>
<dbReference type="PROSITE" id="PS50005">
    <property type="entry name" value="TPR"/>
    <property type="match status" value="1"/>
</dbReference>
<dbReference type="Gene3D" id="1.25.40.10">
    <property type="entry name" value="Tetratricopeptide repeat domain"/>
    <property type="match status" value="1"/>
</dbReference>
<feature type="repeat" description="TPR" evidence="1">
    <location>
        <begin position="171"/>
        <end position="204"/>
    </location>
</feature>
<dbReference type="Proteomes" id="UP000199668">
    <property type="component" value="Unassembled WGS sequence"/>
</dbReference>
<sequence>MLLIEPQLYNLLTGSSLPEEVDMPESDRLPGTYVQQAADQLDTMPRFFRRNRHTLTCRACGHRAKYNIGQPLLVHASVDTATIIQQDISKLDVQFPLYFRCGHCNAAEGWDWGERLERALTEGLLGSTASKNDPSMPVNGESRLFDGYKPEWAADGEKRLLAYIEEKPESAFLWYKLAVLYYRGHRADLAAAALEQSVALDPKHTEALYTLAQLLDTVNAEASHDFFQQTLLSIPHYDGLDAETLRDVAAHSLWELETLQNDSGAAWLPSAEAAPKDADTALRDFLALPEEQQKEQLRLVQGEEEKDLSSFYPVAELFLGRHAETLDELEKTNHHLLQPEVVKQRREQRERYQDFRQTGVQLHGDMFSYLIEQRGPRTMRDIGDRLGVPFEDDAVFDKDAIADTGIYDEVLDGRPLIRQYDAQHEEDGNRRAVLDAGLRSHASLYEVTGGSRIDGLVRLRDVFGGGEWTIIDTNFSKSAAKGDILFARLLPFDDFSMTSGVFFLFPEAHRSVIERRVARHKSTAKAFQEAYRLYRSEGYGVNNNGR</sequence>
<organism evidence="2 3">
    <name type="scientific">Salibacterium qingdaonense</name>
    <dbReference type="NCBI Taxonomy" id="266892"/>
    <lineage>
        <taxon>Bacteria</taxon>
        <taxon>Bacillati</taxon>
        <taxon>Bacillota</taxon>
        <taxon>Bacilli</taxon>
        <taxon>Bacillales</taxon>
        <taxon>Bacillaceae</taxon>
    </lineage>
</organism>
<dbReference type="AlphaFoldDB" id="A0A1I4MFM0"/>
<reference evidence="2 3" key="1">
    <citation type="submission" date="2016-10" db="EMBL/GenBank/DDBJ databases">
        <authorList>
            <person name="de Groot N.N."/>
        </authorList>
    </citation>
    <scope>NUCLEOTIDE SEQUENCE [LARGE SCALE GENOMIC DNA]</scope>
    <source>
        <strain evidence="2 3">CGMCC 1.6134</strain>
    </source>
</reference>
<evidence type="ECO:0000313" key="2">
    <source>
        <dbReference type="EMBL" id="SFM02041.1"/>
    </source>
</evidence>
<dbReference type="InterPro" id="IPR019734">
    <property type="entry name" value="TPR_rpt"/>
</dbReference>
<dbReference type="InterPro" id="IPR058292">
    <property type="entry name" value="DUF7986"/>
</dbReference>
<keyword evidence="1" id="KW-0802">TPR repeat</keyword>
<evidence type="ECO:0000256" key="1">
    <source>
        <dbReference type="PROSITE-ProRule" id="PRU00339"/>
    </source>
</evidence>
<gene>
    <name evidence="2" type="ORF">SAMN04488054_11188</name>
</gene>
<dbReference type="EMBL" id="FOTY01000011">
    <property type="protein sequence ID" value="SFM02041.1"/>
    <property type="molecule type" value="Genomic_DNA"/>
</dbReference>